<dbReference type="EMBL" id="CM004394">
    <property type="protein sequence ID" value="OAY43034.1"/>
    <property type="molecule type" value="Genomic_DNA"/>
</dbReference>
<keyword evidence="3" id="KW-1185">Reference proteome</keyword>
<keyword evidence="1" id="KW-0812">Transmembrane</keyword>
<dbReference type="PANTHER" id="PTHR33564">
    <property type="entry name" value="TRANSMEMBRANE PROTEIN"/>
    <property type="match status" value="1"/>
</dbReference>
<dbReference type="PANTHER" id="PTHR33564:SF8">
    <property type="entry name" value="TRANSMEMBRANE PROTEIN"/>
    <property type="match status" value="1"/>
</dbReference>
<gene>
    <name evidence="2" type="ORF">MANES_08G036800v8</name>
</gene>
<dbReference type="Gramene" id="Manes.08G036800.1.v8.1">
    <property type="protein sequence ID" value="Manes.08G036800.1.v8.1.CDS"/>
    <property type="gene ID" value="Manes.08G036800.v8.1"/>
</dbReference>
<comment type="caution">
    <text evidence="2">The sequence shown here is derived from an EMBL/GenBank/DDBJ whole genome shotgun (WGS) entry which is preliminary data.</text>
</comment>
<evidence type="ECO:0000313" key="3">
    <source>
        <dbReference type="Proteomes" id="UP000091857"/>
    </source>
</evidence>
<dbReference type="OrthoDB" id="1904110at2759"/>
<keyword evidence="1" id="KW-1133">Transmembrane helix</keyword>
<dbReference type="STRING" id="3983.A0A2C9VFF1"/>
<evidence type="ECO:0000313" key="2">
    <source>
        <dbReference type="EMBL" id="OAY43034.1"/>
    </source>
</evidence>
<evidence type="ECO:0000256" key="1">
    <source>
        <dbReference type="SAM" id="Phobius"/>
    </source>
</evidence>
<proteinExistence type="predicted"/>
<dbReference type="Proteomes" id="UP000091857">
    <property type="component" value="Chromosome 8"/>
</dbReference>
<reference evidence="3" key="1">
    <citation type="journal article" date="2016" name="Nat. Biotechnol.">
        <title>Sequencing wild and cultivated cassava and related species reveals extensive interspecific hybridization and genetic diversity.</title>
        <authorList>
            <person name="Bredeson J.V."/>
            <person name="Lyons J.B."/>
            <person name="Prochnik S.E."/>
            <person name="Wu G.A."/>
            <person name="Ha C.M."/>
            <person name="Edsinger-Gonzales E."/>
            <person name="Grimwood J."/>
            <person name="Schmutz J."/>
            <person name="Rabbi I.Y."/>
            <person name="Egesi C."/>
            <person name="Nauluvula P."/>
            <person name="Lebot V."/>
            <person name="Ndunguru J."/>
            <person name="Mkamilo G."/>
            <person name="Bart R.S."/>
            <person name="Setter T.L."/>
            <person name="Gleadow R.M."/>
            <person name="Kulakow P."/>
            <person name="Ferguson M.E."/>
            <person name="Rounsley S."/>
            <person name="Rokhsar D.S."/>
        </authorList>
    </citation>
    <scope>NUCLEOTIDE SEQUENCE [LARGE SCALE GENOMIC DNA]</scope>
    <source>
        <strain evidence="3">cv. AM560-2</strain>
    </source>
</reference>
<organism evidence="2 3">
    <name type="scientific">Manihot esculenta</name>
    <name type="common">Cassava</name>
    <name type="synonym">Jatropha manihot</name>
    <dbReference type="NCBI Taxonomy" id="3983"/>
    <lineage>
        <taxon>Eukaryota</taxon>
        <taxon>Viridiplantae</taxon>
        <taxon>Streptophyta</taxon>
        <taxon>Embryophyta</taxon>
        <taxon>Tracheophyta</taxon>
        <taxon>Spermatophyta</taxon>
        <taxon>Magnoliopsida</taxon>
        <taxon>eudicotyledons</taxon>
        <taxon>Gunneridae</taxon>
        <taxon>Pentapetalae</taxon>
        <taxon>rosids</taxon>
        <taxon>fabids</taxon>
        <taxon>Malpighiales</taxon>
        <taxon>Euphorbiaceae</taxon>
        <taxon>Crotonoideae</taxon>
        <taxon>Manihoteae</taxon>
        <taxon>Manihot</taxon>
    </lineage>
</organism>
<sequence>MTTNNNSMGLGFMAAFAVSGSVVLIARHVHKHLVSDFMKKIEFELVGSKRCQAKKRVRFAEDVIEPSSNNKQYRDRHLARIAEGSQMMNRNYGPKFMEAMPVNRQILYKGILEYKTLKGCVASA</sequence>
<accession>A0A2C9VFF1</accession>
<feature type="transmembrane region" description="Helical" evidence="1">
    <location>
        <begin position="12"/>
        <end position="30"/>
    </location>
</feature>
<name>A0A2C9VFF1_MANES</name>
<protein>
    <submittedName>
        <fullName evidence="2">Uncharacterized protein</fullName>
    </submittedName>
</protein>
<keyword evidence="1" id="KW-0472">Membrane</keyword>
<dbReference type="AlphaFoldDB" id="A0A2C9VFF1"/>